<feature type="transmembrane region" description="Helical" evidence="1">
    <location>
        <begin position="72"/>
        <end position="94"/>
    </location>
</feature>
<evidence type="ECO:0000256" key="1">
    <source>
        <dbReference type="SAM" id="Phobius"/>
    </source>
</evidence>
<evidence type="ECO:0000313" key="3">
    <source>
        <dbReference type="Proteomes" id="UP000199634"/>
    </source>
</evidence>
<dbReference type="Gene3D" id="1.20.210.10">
    <property type="entry name" value="Cytochrome c oxidase-like, subunit I domain"/>
    <property type="match status" value="1"/>
</dbReference>
<keyword evidence="1" id="KW-0472">Membrane</keyword>
<feature type="transmembrane region" description="Helical" evidence="1">
    <location>
        <begin position="7"/>
        <end position="25"/>
    </location>
</feature>
<sequence>MNIKTPYLFFIGFICYFLISVIFSADLNSTIDINVHDTYFVISNVHLLITISIFVLFQGLLYLIIEKLNLKLYSLLIKLHFLFVVIFLSILLFLLNFESNYANLMWFNIGIVIAFLGSILIPTINLLFSVLNRKKI</sequence>
<reference evidence="2 3" key="1">
    <citation type="submission" date="2016-10" db="EMBL/GenBank/DDBJ databases">
        <authorList>
            <person name="de Groot N.N."/>
        </authorList>
    </citation>
    <scope>NUCLEOTIDE SEQUENCE [LARGE SCALE GENOMIC DNA]</scope>
    <source>
        <strain evidence="2 3">CGMCC 1.10825</strain>
    </source>
</reference>
<dbReference type="Proteomes" id="UP000199634">
    <property type="component" value="Unassembled WGS sequence"/>
</dbReference>
<dbReference type="OrthoDB" id="1376924at2"/>
<dbReference type="EMBL" id="FNXE01000015">
    <property type="protein sequence ID" value="SEH77048.1"/>
    <property type="molecule type" value="Genomic_DNA"/>
</dbReference>
<keyword evidence="3" id="KW-1185">Reference proteome</keyword>
<dbReference type="RefSeq" id="WP_091097827.1">
    <property type="nucleotide sequence ID" value="NZ_FNXE01000015.1"/>
</dbReference>
<dbReference type="InterPro" id="IPR036927">
    <property type="entry name" value="Cyt_c_oxase-like_su1_sf"/>
</dbReference>
<keyword evidence="1" id="KW-1133">Transmembrane helix</keyword>
<dbReference type="AlphaFoldDB" id="A0A1H6KZ49"/>
<dbReference type="GO" id="GO:0009060">
    <property type="term" value="P:aerobic respiration"/>
    <property type="evidence" value="ECO:0007669"/>
    <property type="project" value="InterPro"/>
</dbReference>
<dbReference type="Pfam" id="PF00115">
    <property type="entry name" value="COX1"/>
    <property type="match status" value="1"/>
</dbReference>
<dbReference type="GO" id="GO:0016020">
    <property type="term" value="C:membrane"/>
    <property type="evidence" value="ECO:0007669"/>
    <property type="project" value="InterPro"/>
</dbReference>
<organism evidence="2 3">
    <name type="scientific">Paenimyroides marinum</name>
    <dbReference type="NCBI Taxonomy" id="1159016"/>
    <lineage>
        <taxon>Bacteria</taxon>
        <taxon>Pseudomonadati</taxon>
        <taxon>Bacteroidota</taxon>
        <taxon>Flavobacteriia</taxon>
        <taxon>Flavobacteriales</taxon>
        <taxon>Flavobacteriaceae</taxon>
        <taxon>Paenimyroides</taxon>
    </lineage>
</organism>
<protein>
    <submittedName>
        <fullName evidence="2">Cytochrome C and Quinol oxidase polypeptide I</fullName>
    </submittedName>
</protein>
<feature type="transmembrane region" description="Helical" evidence="1">
    <location>
        <begin position="106"/>
        <end position="131"/>
    </location>
</feature>
<dbReference type="GO" id="GO:0020037">
    <property type="term" value="F:heme binding"/>
    <property type="evidence" value="ECO:0007669"/>
    <property type="project" value="InterPro"/>
</dbReference>
<evidence type="ECO:0000313" key="2">
    <source>
        <dbReference type="EMBL" id="SEH77048.1"/>
    </source>
</evidence>
<accession>A0A1H6KZ49</accession>
<dbReference type="GO" id="GO:0004129">
    <property type="term" value="F:cytochrome-c oxidase activity"/>
    <property type="evidence" value="ECO:0007669"/>
    <property type="project" value="InterPro"/>
</dbReference>
<feature type="transmembrane region" description="Helical" evidence="1">
    <location>
        <begin position="45"/>
        <end position="65"/>
    </location>
</feature>
<dbReference type="STRING" id="1159016.SAMN02927937_01336"/>
<dbReference type="InterPro" id="IPR000883">
    <property type="entry name" value="Cyt_C_Oxase_1"/>
</dbReference>
<dbReference type="SUPFAM" id="SSF81442">
    <property type="entry name" value="Cytochrome c oxidase subunit I-like"/>
    <property type="match status" value="1"/>
</dbReference>
<gene>
    <name evidence="2" type="ORF">SAMN02927937_01336</name>
</gene>
<keyword evidence="1" id="KW-0812">Transmembrane</keyword>
<proteinExistence type="predicted"/>
<name>A0A1H6KZ49_9FLAO</name>